<protein>
    <submittedName>
        <fullName evidence="1">Uncharacterized protein</fullName>
    </submittedName>
</protein>
<dbReference type="EMBL" id="CP126981">
    <property type="protein sequence ID" value="WIM87454.1"/>
    <property type="molecule type" value="Genomic_DNA"/>
</dbReference>
<evidence type="ECO:0000313" key="1">
    <source>
        <dbReference type="EMBL" id="WIM87454.1"/>
    </source>
</evidence>
<proteinExistence type="predicted"/>
<name>A0ABY8VUY0_9MYCO</name>
<evidence type="ECO:0000313" key="2">
    <source>
        <dbReference type="Proteomes" id="UP001236585"/>
    </source>
</evidence>
<dbReference type="RefSeq" id="WP_285187170.1">
    <property type="nucleotide sequence ID" value="NZ_CP126981.1"/>
</dbReference>
<keyword evidence="2" id="KW-1185">Reference proteome</keyword>
<gene>
    <name evidence="1" type="ORF">PT015_21860</name>
</gene>
<accession>A0ABY8VUY0</accession>
<reference evidence="1 2" key="1">
    <citation type="journal article" date="2023" name="Microbiol. Resour. Announc.">
        <title>Complete Genome Sequence of Mycobacterium wuenschmanii, a novel Nontuberculous Mycobacterium Isolated from a captive population of Amazon Milk Frogs.</title>
        <authorList>
            <person name="Hicks J."/>
            <person name="Zeineldin M."/>
            <person name="Ward H."/>
            <person name="Wuenschmann A."/>
            <person name="Camp P."/>
            <person name="Farrell D."/>
            <person name="Lehman K."/>
            <person name="Thacker T."/>
            <person name="Cuthbert E."/>
        </authorList>
    </citation>
    <scope>NUCLEOTIDE SEQUENCE [LARGE SCALE GENOMIC DNA]</scope>
    <source>
        <strain evidence="1 2">Wuenschmanii</strain>
    </source>
</reference>
<organism evidence="1 2">
    <name type="scientific">Candidatus Mycobacterium wuenschmannii</name>
    <dbReference type="NCBI Taxonomy" id="3027808"/>
    <lineage>
        <taxon>Bacteria</taxon>
        <taxon>Bacillati</taxon>
        <taxon>Actinomycetota</taxon>
        <taxon>Actinomycetes</taxon>
        <taxon>Mycobacteriales</taxon>
        <taxon>Mycobacteriaceae</taxon>
        <taxon>Mycobacterium</taxon>
    </lineage>
</organism>
<sequence length="52" mass="5396">MGQELHVNTADLHAMSTRWGASVGDLHQVVAPPEVGLSCQASAAAIDAARVR</sequence>
<dbReference type="Proteomes" id="UP001236585">
    <property type="component" value="Chromosome"/>
</dbReference>